<evidence type="ECO:0008006" key="3">
    <source>
        <dbReference type="Google" id="ProtNLM"/>
    </source>
</evidence>
<proteinExistence type="predicted"/>
<evidence type="ECO:0000313" key="2">
    <source>
        <dbReference type="EMBL" id="CAA9518354.1"/>
    </source>
</evidence>
<sequence length="128" mass="14204">MTDPRTIADRTLRPSRVCRQLLSAMEGAEGRRKRRKRNTTPDALGMEIKRDLLVRAAAEDPDPDDFEGWLLEQCLAAGPLAGATRAMAIDVMDEWRMALATPGFREWLDAGAPSDDRRAGRDGGLDPR</sequence>
<gene>
    <name evidence="2" type="ORF">AVDCRST_MAG73-36</name>
</gene>
<evidence type="ECO:0000256" key="1">
    <source>
        <dbReference type="SAM" id="MobiDB-lite"/>
    </source>
</evidence>
<dbReference type="EMBL" id="CADCWE010000003">
    <property type="protein sequence ID" value="CAA9518354.1"/>
    <property type="molecule type" value="Genomic_DNA"/>
</dbReference>
<dbReference type="AlphaFoldDB" id="A0A6J4TBI3"/>
<feature type="region of interest" description="Disordered" evidence="1">
    <location>
        <begin position="107"/>
        <end position="128"/>
    </location>
</feature>
<reference evidence="2" key="1">
    <citation type="submission" date="2020-02" db="EMBL/GenBank/DDBJ databases">
        <authorList>
            <person name="Meier V. D."/>
        </authorList>
    </citation>
    <scope>NUCLEOTIDE SEQUENCE</scope>
    <source>
        <strain evidence="2">AVDCRST_MAG73</strain>
    </source>
</reference>
<organism evidence="2">
    <name type="scientific">uncultured Thermomicrobiales bacterium</name>
    <dbReference type="NCBI Taxonomy" id="1645740"/>
    <lineage>
        <taxon>Bacteria</taxon>
        <taxon>Pseudomonadati</taxon>
        <taxon>Thermomicrobiota</taxon>
        <taxon>Thermomicrobia</taxon>
        <taxon>Thermomicrobiales</taxon>
        <taxon>environmental samples</taxon>
    </lineage>
</organism>
<name>A0A6J4TBI3_9BACT</name>
<feature type="compositionally biased region" description="Basic and acidic residues" evidence="1">
    <location>
        <begin position="114"/>
        <end position="128"/>
    </location>
</feature>
<protein>
    <recommendedName>
        <fullName evidence="3">Type III secretion fhipep protein</fullName>
    </recommendedName>
</protein>
<feature type="region of interest" description="Disordered" evidence="1">
    <location>
        <begin position="23"/>
        <end position="44"/>
    </location>
</feature>
<accession>A0A6J4TBI3</accession>